<dbReference type="RefSeq" id="XP_035324775.1">
    <property type="nucleotide sequence ID" value="XM_035463351.1"/>
</dbReference>
<feature type="transmembrane region" description="Helical" evidence="8">
    <location>
        <begin position="161"/>
        <end position="181"/>
    </location>
</feature>
<dbReference type="InterPro" id="IPR020846">
    <property type="entry name" value="MFS_dom"/>
</dbReference>
<evidence type="ECO:0000256" key="6">
    <source>
        <dbReference type="ARBA" id="ARBA00023136"/>
    </source>
</evidence>
<feature type="transmembrane region" description="Helical" evidence="8">
    <location>
        <begin position="377"/>
        <end position="405"/>
    </location>
</feature>
<feature type="transmembrane region" description="Helical" evidence="8">
    <location>
        <begin position="102"/>
        <end position="122"/>
    </location>
</feature>
<dbReference type="SUPFAM" id="SSF103473">
    <property type="entry name" value="MFS general substrate transporter"/>
    <property type="match status" value="1"/>
</dbReference>
<dbReference type="Gene3D" id="1.20.1250.20">
    <property type="entry name" value="MFS general substrate transporter like domains"/>
    <property type="match status" value="1"/>
</dbReference>
<keyword evidence="3 7" id="KW-0813">Transport</keyword>
<feature type="transmembrane region" description="Helical" evidence="8">
    <location>
        <begin position="128"/>
        <end position="149"/>
    </location>
</feature>
<dbReference type="GO" id="GO:0005351">
    <property type="term" value="F:carbohydrate:proton symporter activity"/>
    <property type="evidence" value="ECO:0007669"/>
    <property type="project" value="TreeGrafter"/>
</dbReference>
<sequence>MADDSKASFLGLRGQRLALAQALLIMLPAYVLFGYNQANLGSILHLSDWTATFPRIDADNTTGAQKENNSTVSGLVNAVFTLGALPACLSCSYTADKFGRRPVILAGAVLTGIGEVLQASSFSLAQLIVGRMTLGAGVGMLSGTVPTWRSECSDASSRGKNVVVIGLFISLGYVLESWINLGFYQFDDGPVTWRPALAIPVVFSLLLAASIFSMPESPRWLMSSNRAGEARRTLAALRDRDVDSAEVSVEIAAMEQSLEESDPGKASLLALLRSGEDRLRFRFAICLLLQFFQQMAGSNLISVYSSVIFEQGLGLGAQDSRILSGGCLTWKFLSCFVAFFTIDRFGRRKALIVSGAGMASCMIGLAVATSFPKSDYAAQIVSVLFVFLYNFFIPIGFLGANFLYCTEVAPLRLRVAMSSISTANHWLWNFVVIMVTPVAIDSIGYKYYIVYAVVAFCIPFSVYFFYPETMGMSLEDIDLIFREAPSAWTIVRYAKLRPRRDADDGYMSEKKSSEVECKA</sequence>
<comment type="caution">
    <text evidence="10">The sequence shown here is derived from an EMBL/GenBank/DDBJ whole genome shotgun (WGS) entry which is preliminary data.</text>
</comment>
<reference evidence="10" key="1">
    <citation type="submission" date="2020-03" db="EMBL/GenBank/DDBJ databases">
        <title>Site-based positive gene gene selection in Geosmithia morbida across the United States reveals a broad range of putative effectors and factors for local host and environmental adapation.</title>
        <authorList>
            <person name="Onufrak A."/>
            <person name="Murdoch R.W."/>
            <person name="Gazis R."/>
            <person name="Huff M."/>
            <person name="Staton M."/>
            <person name="Klingeman W."/>
            <person name="Hadziabdic D."/>
        </authorList>
    </citation>
    <scope>NUCLEOTIDE SEQUENCE</scope>
    <source>
        <strain evidence="10">1262</strain>
    </source>
</reference>
<dbReference type="Pfam" id="PF00083">
    <property type="entry name" value="Sugar_tr"/>
    <property type="match status" value="1"/>
</dbReference>
<accession>A0A9P5D3F5</accession>
<dbReference type="InterPro" id="IPR036259">
    <property type="entry name" value="MFS_trans_sf"/>
</dbReference>
<evidence type="ECO:0000256" key="1">
    <source>
        <dbReference type="ARBA" id="ARBA00004141"/>
    </source>
</evidence>
<proteinExistence type="inferred from homology"/>
<dbReference type="GO" id="GO:0016020">
    <property type="term" value="C:membrane"/>
    <property type="evidence" value="ECO:0007669"/>
    <property type="project" value="UniProtKB-SubCell"/>
</dbReference>
<organism evidence="10 11">
    <name type="scientific">Geosmithia morbida</name>
    <dbReference type="NCBI Taxonomy" id="1094350"/>
    <lineage>
        <taxon>Eukaryota</taxon>
        <taxon>Fungi</taxon>
        <taxon>Dikarya</taxon>
        <taxon>Ascomycota</taxon>
        <taxon>Pezizomycotina</taxon>
        <taxon>Sordariomycetes</taxon>
        <taxon>Hypocreomycetidae</taxon>
        <taxon>Hypocreales</taxon>
        <taxon>Bionectriaceae</taxon>
        <taxon>Geosmithia</taxon>
    </lineage>
</organism>
<feature type="transmembrane region" description="Helical" evidence="8">
    <location>
        <begin position="351"/>
        <end position="371"/>
    </location>
</feature>
<dbReference type="Proteomes" id="UP000749293">
    <property type="component" value="Unassembled WGS sequence"/>
</dbReference>
<keyword evidence="10" id="KW-0762">Sugar transport</keyword>
<dbReference type="InterPro" id="IPR050360">
    <property type="entry name" value="MFS_Sugar_Transporters"/>
</dbReference>
<feature type="domain" description="Major facilitator superfamily (MFS) profile" evidence="9">
    <location>
        <begin position="22"/>
        <end position="470"/>
    </location>
</feature>
<dbReference type="PROSITE" id="PS50850">
    <property type="entry name" value="MFS"/>
    <property type="match status" value="1"/>
</dbReference>
<dbReference type="PANTHER" id="PTHR48022:SF45">
    <property type="entry name" value="MAJOR FACILITATOR SUPERFAMILY (MFS) PROFILE DOMAIN-CONTAINING PROTEIN-RELATED"/>
    <property type="match status" value="1"/>
</dbReference>
<evidence type="ECO:0000256" key="8">
    <source>
        <dbReference type="SAM" id="Phobius"/>
    </source>
</evidence>
<keyword evidence="4 8" id="KW-0812">Transmembrane</keyword>
<dbReference type="InterPro" id="IPR005828">
    <property type="entry name" value="MFS_sugar_transport-like"/>
</dbReference>
<comment type="subcellular location">
    <subcellularLocation>
        <location evidence="1">Membrane</location>
        <topology evidence="1">Multi-pass membrane protein</topology>
    </subcellularLocation>
</comment>
<dbReference type="PROSITE" id="PS00216">
    <property type="entry name" value="SUGAR_TRANSPORT_1"/>
    <property type="match status" value="1"/>
</dbReference>
<feature type="transmembrane region" description="Helical" evidence="8">
    <location>
        <begin position="322"/>
        <end position="342"/>
    </location>
</feature>
<evidence type="ECO:0000313" key="11">
    <source>
        <dbReference type="Proteomes" id="UP000749293"/>
    </source>
</evidence>
<dbReference type="OrthoDB" id="6612291at2759"/>
<evidence type="ECO:0000256" key="7">
    <source>
        <dbReference type="RuleBase" id="RU003346"/>
    </source>
</evidence>
<evidence type="ECO:0000313" key="10">
    <source>
        <dbReference type="EMBL" id="KAF4126123.1"/>
    </source>
</evidence>
<dbReference type="PRINTS" id="PR00171">
    <property type="entry name" value="SUGRTRNSPORT"/>
</dbReference>
<feature type="transmembrane region" description="Helical" evidence="8">
    <location>
        <begin position="449"/>
        <end position="466"/>
    </location>
</feature>
<keyword evidence="6 8" id="KW-0472">Membrane</keyword>
<dbReference type="InterPro" id="IPR005829">
    <property type="entry name" value="Sugar_transporter_CS"/>
</dbReference>
<feature type="transmembrane region" description="Helical" evidence="8">
    <location>
        <begin position="17"/>
        <end position="35"/>
    </location>
</feature>
<name>A0A9P5D3F5_9HYPO</name>
<keyword evidence="11" id="KW-1185">Reference proteome</keyword>
<dbReference type="InterPro" id="IPR003663">
    <property type="entry name" value="Sugar/inositol_transpt"/>
</dbReference>
<dbReference type="FunFam" id="1.20.1250.20:FF:000090">
    <property type="entry name" value="MFS sugar transporter, putative"/>
    <property type="match status" value="1"/>
</dbReference>
<gene>
    <name evidence="10" type="ORF">GMORB2_1369</name>
</gene>
<keyword evidence="5 8" id="KW-1133">Transmembrane helix</keyword>
<dbReference type="PANTHER" id="PTHR48022">
    <property type="entry name" value="PLASTIDIC GLUCOSE TRANSPORTER 4"/>
    <property type="match status" value="1"/>
</dbReference>
<evidence type="ECO:0000256" key="2">
    <source>
        <dbReference type="ARBA" id="ARBA00010992"/>
    </source>
</evidence>
<evidence type="ECO:0000256" key="3">
    <source>
        <dbReference type="ARBA" id="ARBA00022448"/>
    </source>
</evidence>
<dbReference type="NCBIfam" id="TIGR00879">
    <property type="entry name" value="SP"/>
    <property type="match status" value="1"/>
</dbReference>
<dbReference type="EMBL" id="JAANYQ010000002">
    <property type="protein sequence ID" value="KAF4126123.1"/>
    <property type="molecule type" value="Genomic_DNA"/>
</dbReference>
<evidence type="ECO:0000256" key="5">
    <source>
        <dbReference type="ARBA" id="ARBA00022989"/>
    </source>
</evidence>
<evidence type="ECO:0000256" key="4">
    <source>
        <dbReference type="ARBA" id="ARBA00022692"/>
    </source>
</evidence>
<feature type="transmembrane region" description="Helical" evidence="8">
    <location>
        <begin position="281"/>
        <end position="302"/>
    </location>
</feature>
<dbReference type="GeneID" id="55967599"/>
<dbReference type="AlphaFoldDB" id="A0A9P5D3F5"/>
<feature type="transmembrane region" description="Helical" evidence="8">
    <location>
        <begin position="426"/>
        <end position="443"/>
    </location>
</feature>
<feature type="transmembrane region" description="Helical" evidence="8">
    <location>
        <begin position="193"/>
        <end position="212"/>
    </location>
</feature>
<protein>
    <submittedName>
        <fullName evidence="10">Sugar transporter</fullName>
    </submittedName>
</protein>
<comment type="similarity">
    <text evidence="2 7">Belongs to the major facilitator superfamily. Sugar transporter (TC 2.A.1.1) family.</text>
</comment>
<evidence type="ECO:0000259" key="9">
    <source>
        <dbReference type="PROSITE" id="PS50850"/>
    </source>
</evidence>